<dbReference type="SUPFAM" id="SSF53756">
    <property type="entry name" value="UDP-Glycosyltransferase/glycogen phosphorylase"/>
    <property type="match status" value="1"/>
</dbReference>
<feature type="binding site" evidence="7">
    <location>
        <position position="15"/>
    </location>
    <ligand>
        <name>ADP-alpha-D-glucose</name>
        <dbReference type="ChEBI" id="CHEBI:57498"/>
    </ligand>
</feature>
<dbReference type="AlphaFoldDB" id="A0A0G1IQ01"/>
<evidence type="ECO:0000313" key="10">
    <source>
        <dbReference type="EMBL" id="KKT61210.1"/>
    </source>
</evidence>
<comment type="caution">
    <text evidence="10">The sequence shown here is derived from an EMBL/GenBank/DDBJ whole genome shotgun (WGS) entry which is preliminary data.</text>
</comment>
<keyword evidence="6 7" id="KW-0320">Glycogen biosynthesis</keyword>
<dbReference type="CDD" id="cd03791">
    <property type="entry name" value="GT5_Glycogen_synthase_DULL1-like"/>
    <property type="match status" value="1"/>
</dbReference>
<dbReference type="GO" id="GO:0009011">
    <property type="term" value="F:alpha-1,4-glucan glucosyltransferase (ADP-glucose donor) activity"/>
    <property type="evidence" value="ECO:0007669"/>
    <property type="project" value="UniProtKB-UniRule"/>
</dbReference>
<evidence type="ECO:0000256" key="2">
    <source>
        <dbReference type="ARBA" id="ARBA00002764"/>
    </source>
</evidence>
<evidence type="ECO:0000256" key="1">
    <source>
        <dbReference type="ARBA" id="ARBA00001478"/>
    </source>
</evidence>
<evidence type="ECO:0000259" key="9">
    <source>
        <dbReference type="Pfam" id="PF08323"/>
    </source>
</evidence>
<feature type="domain" description="Glycosyl transferase family 1" evidence="8">
    <location>
        <begin position="280"/>
        <end position="431"/>
    </location>
</feature>
<dbReference type="PATRIC" id="fig|1618437.3.peg.296"/>
<evidence type="ECO:0000256" key="5">
    <source>
        <dbReference type="ARBA" id="ARBA00022679"/>
    </source>
</evidence>
<keyword evidence="4 7" id="KW-0328">Glycosyltransferase</keyword>
<evidence type="ECO:0000313" key="11">
    <source>
        <dbReference type="Proteomes" id="UP000034521"/>
    </source>
</evidence>
<name>A0A0G1IQ01_9BACT</name>
<dbReference type="InterPro" id="IPR011835">
    <property type="entry name" value="GS/SS"/>
</dbReference>
<accession>A0A0G1IQ01</accession>
<gene>
    <name evidence="7" type="primary">glgA</name>
    <name evidence="10" type="ORF">UW52_C0008G0016</name>
</gene>
<comment type="catalytic activity">
    <reaction evidence="1 7">
        <text>[(1-&gt;4)-alpha-D-glucosyl](n) + ADP-alpha-D-glucose = [(1-&gt;4)-alpha-D-glucosyl](n+1) + ADP + H(+)</text>
        <dbReference type="Rhea" id="RHEA:18189"/>
        <dbReference type="Rhea" id="RHEA-COMP:9584"/>
        <dbReference type="Rhea" id="RHEA-COMP:9587"/>
        <dbReference type="ChEBI" id="CHEBI:15378"/>
        <dbReference type="ChEBI" id="CHEBI:15444"/>
        <dbReference type="ChEBI" id="CHEBI:57498"/>
        <dbReference type="ChEBI" id="CHEBI:456216"/>
        <dbReference type="EC" id="2.4.1.21"/>
    </reaction>
</comment>
<keyword evidence="5 7" id="KW-0808">Transferase</keyword>
<dbReference type="PANTHER" id="PTHR45825">
    <property type="entry name" value="GRANULE-BOUND STARCH SYNTHASE 1, CHLOROPLASTIC/AMYLOPLASTIC"/>
    <property type="match status" value="1"/>
</dbReference>
<dbReference type="Gene3D" id="3.40.50.2000">
    <property type="entry name" value="Glycogen Phosphorylase B"/>
    <property type="match status" value="2"/>
</dbReference>
<comment type="pathway">
    <text evidence="7">Glycan biosynthesis; glycogen biosynthesis.</text>
</comment>
<dbReference type="EMBL" id="LCIQ01000008">
    <property type="protein sequence ID" value="KKT61210.1"/>
    <property type="molecule type" value="Genomic_DNA"/>
</dbReference>
<dbReference type="GO" id="GO:0005978">
    <property type="term" value="P:glycogen biosynthetic process"/>
    <property type="evidence" value="ECO:0007669"/>
    <property type="project" value="UniProtKB-UniRule"/>
</dbReference>
<dbReference type="Pfam" id="PF00534">
    <property type="entry name" value="Glycos_transf_1"/>
    <property type="match status" value="1"/>
</dbReference>
<feature type="domain" description="Starch synthase catalytic" evidence="9">
    <location>
        <begin position="2"/>
        <end position="232"/>
    </location>
</feature>
<reference evidence="10 11" key="1">
    <citation type="journal article" date="2015" name="Nature">
        <title>rRNA introns, odd ribosomes, and small enigmatic genomes across a large radiation of phyla.</title>
        <authorList>
            <person name="Brown C.T."/>
            <person name="Hug L.A."/>
            <person name="Thomas B.C."/>
            <person name="Sharon I."/>
            <person name="Castelle C.J."/>
            <person name="Singh A."/>
            <person name="Wilkins M.J."/>
            <person name="Williams K.H."/>
            <person name="Banfield J.F."/>
        </authorList>
    </citation>
    <scope>NUCLEOTIDE SEQUENCE [LARGE SCALE GENOMIC DNA]</scope>
</reference>
<dbReference type="HAMAP" id="MF_00484">
    <property type="entry name" value="Glycogen_synth"/>
    <property type="match status" value="1"/>
</dbReference>
<dbReference type="EC" id="2.4.1.21" evidence="7"/>
<protein>
    <recommendedName>
        <fullName evidence="7">Glycogen synthase</fullName>
        <ecNumber evidence="7">2.4.1.21</ecNumber>
    </recommendedName>
    <alternativeName>
        <fullName evidence="7">Starch [bacterial glycogen] synthase</fullName>
    </alternativeName>
</protein>
<dbReference type="PANTHER" id="PTHR45825:SF11">
    <property type="entry name" value="ALPHA AMYLASE DOMAIN-CONTAINING PROTEIN"/>
    <property type="match status" value="1"/>
</dbReference>
<sequence length="469" mass="53421">MKVLFATSECVPFYKLGGLGDVSYALPVALSKLGISMTVTLPYYEAIRIKKNISCIGPLAVDYRGKRELVFVFQTTIPGSQVRVLLFRHPRLAAYEIPSFLFFCRCVASYIGVRESFDILHCNDWHMALIPVLLGEENKIRKGKYTLQARERKTIMTIHNLLYQGSVPVHVLSDIGVPLSVVHPLIGLSGKREVNLFREGLEYADVITTVSPSYAREILMPAFGPHVYDVLRRRSDAVIGILNGIDTALWNPGSDRFIPKHYTFRTVFRGKEENKKRLQKAVRLPTTDELLFGFVGRIEPKQKGVDLIIEAVKRMPKKNFQIVLLGTGNSKQVKELEAIDRQQTHIAYISTFDERLARRIFAGSDVLLVPSRFEPCGLTQMIAMRYGAIPLVRKTGGLADSVEDGKTGFVFDEYHVEDLCKTMWKAITLREDEPTEWHAMVRRVMREDFSWDRSAREYVKVYKRLLAQS</sequence>
<comment type="similarity">
    <text evidence="3 7">Belongs to the glycosyltransferase 1 family. Bacterial/plant glycogen synthase subfamily.</text>
</comment>
<comment type="function">
    <text evidence="2 7">Synthesizes alpha-1,4-glucan chains using ADP-glucose.</text>
</comment>
<evidence type="ECO:0000256" key="4">
    <source>
        <dbReference type="ARBA" id="ARBA00022676"/>
    </source>
</evidence>
<evidence type="ECO:0000256" key="3">
    <source>
        <dbReference type="ARBA" id="ARBA00010281"/>
    </source>
</evidence>
<organism evidence="10 11">
    <name type="scientific">Candidatus Gottesmanbacteria bacterium GW2011_GWA1_44_24b</name>
    <dbReference type="NCBI Taxonomy" id="1618437"/>
    <lineage>
        <taxon>Bacteria</taxon>
        <taxon>Candidatus Gottesmaniibacteriota</taxon>
    </lineage>
</organism>
<dbReference type="GO" id="GO:0004373">
    <property type="term" value="F:alpha-1,4-glucan glucosyltransferase (UDP-glucose donor) activity"/>
    <property type="evidence" value="ECO:0007669"/>
    <property type="project" value="InterPro"/>
</dbReference>
<dbReference type="InterPro" id="IPR001296">
    <property type="entry name" value="Glyco_trans_1"/>
</dbReference>
<dbReference type="NCBIfam" id="TIGR02095">
    <property type="entry name" value="glgA"/>
    <property type="match status" value="1"/>
</dbReference>
<evidence type="ECO:0000256" key="7">
    <source>
        <dbReference type="HAMAP-Rule" id="MF_00484"/>
    </source>
</evidence>
<evidence type="ECO:0000259" key="8">
    <source>
        <dbReference type="Pfam" id="PF00534"/>
    </source>
</evidence>
<dbReference type="Pfam" id="PF08323">
    <property type="entry name" value="Glyco_transf_5"/>
    <property type="match status" value="1"/>
</dbReference>
<dbReference type="InterPro" id="IPR013534">
    <property type="entry name" value="Starch_synth_cat_dom"/>
</dbReference>
<evidence type="ECO:0000256" key="6">
    <source>
        <dbReference type="ARBA" id="ARBA00023056"/>
    </source>
</evidence>
<dbReference type="Proteomes" id="UP000034521">
    <property type="component" value="Unassembled WGS sequence"/>
</dbReference>
<dbReference type="UniPathway" id="UPA00164"/>
<proteinExistence type="inferred from homology"/>